<keyword evidence="7" id="KW-0234">DNA repair</keyword>
<dbReference type="InterPro" id="IPR036895">
    <property type="entry name" value="Uracil-DNA_glycosylase-like_sf"/>
</dbReference>
<evidence type="ECO:0000256" key="4">
    <source>
        <dbReference type="ARBA" id="ARBA00022801"/>
    </source>
</evidence>
<dbReference type="InterPro" id="IPR051536">
    <property type="entry name" value="UDG_Type-4/5"/>
</dbReference>
<evidence type="ECO:0000256" key="3">
    <source>
        <dbReference type="ARBA" id="ARBA00022763"/>
    </source>
</evidence>
<dbReference type="GO" id="GO:0097506">
    <property type="term" value="F:deaminated base DNA N-glycosylase activity"/>
    <property type="evidence" value="ECO:0007669"/>
    <property type="project" value="UniProtKB-ARBA"/>
</dbReference>
<evidence type="ECO:0000259" key="9">
    <source>
        <dbReference type="SMART" id="SM00986"/>
    </source>
</evidence>
<keyword evidence="11" id="KW-1185">Reference proteome</keyword>
<dbReference type="GO" id="GO:0051539">
    <property type="term" value="F:4 iron, 4 sulfur cluster binding"/>
    <property type="evidence" value="ECO:0007669"/>
    <property type="project" value="UniProtKB-KW"/>
</dbReference>
<dbReference type="EMBL" id="CP058909">
    <property type="protein sequence ID" value="QLH83308.1"/>
    <property type="molecule type" value="Genomic_DNA"/>
</dbReference>
<organism evidence="10 11">
    <name type="scientific">Halosimplex pelagicum</name>
    <dbReference type="NCBI Taxonomy" id="869886"/>
    <lineage>
        <taxon>Archaea</taxon>
        <taxon>Methanobacteriati</taxon>
        <taxon>Methanobacteriota</taxon>
        <taxon>Stenosarchaea group</taxon>
        <taxon>Halobacteria</taxon>
        <taxon>Halobacteriales</taxon>
        <taxon>Haloarculaceae</taxon>
        <taxon>Halosimplex</taxon>
    </lineage>
</organism>
<keyword evidence="6" id="KW-0411">Iron-sulfur</keyword>
<feature type="region of interest" description="Disordered" evidence="8">
    <location>
        <begin position="199"/>
        <end position="219"/>
    </location>
</feature>
<dbReference type="Pfam" id="PF03167">
    <property type="entry name" value="UDG"/>
    <property type="match status" value="1"/>
</dbReference>
<keyword evidence="5" id="KW-0408">Iron</keyword>
<dbReference type="SMART" id="SM00987">
    <property type="entry name" value="UreE_C"/>
    <property type="match status" value="1"/>
</dbReference>
<keyword evidence="1" id="KW-0004">4Fe-4S</keyword>
<proteinExistence type="predicted"/>
<keyword evidence="2" id="KW-0479">Metal-binding</keyword>
<protein>
    <submittedName>
        <fullName evidence="10">Uracil-DNA glycosylase</fullName>
    </submittedName>
</protein>
<dbReference type="SMART" id="SM00986">
    <property type="entry name" value="UDG"/>
    <property type="match status" value="1"/>
</dbReference>
<sequence>MDARQDELSNPFGMDEDCTNCPELVETRERIVHGYGDVGADFVVIGDQPSAAADETGVPFAGDQSLVWDILDRVGLVEGDPGAAEPEPDEVFLTYVTRCRHPDRTATDEEVRACEAYRSSELRMINPEIIVPVGQRAIEALAFQYTTKSEDELDVTELHATTMRGRGFELVPMLDPADQTPEATEAFVEHFADLLGTDYRQTKGRQGSLETGRGPDDGE</sequence>
<evidence type="ECO:0000256" key="5">
    <source>
        <dbReference type="ARBA" id="ARBA00023004"/>
    </source>
</evidence>
<dbReference type="Gene3D" id="3.40.470.10">
    <property type="entry name" value="Uracil-DNA glycosylase-like domain"/>
    <property type="match status" value="1"/>
</dbReference>
<dbReference type="CDD" id="cd10030">
    <property type="entry name" value="UDG-F4_TTUDGA_SPO1dp_like"/>
    <property type="match status" value="1"/>
</dbReference>
<evidence type="ECO:0000313" key="11">
    <source>
        <dbReference type="Proteomes" id="UP000509346"/>
    </source>
</evidence>
<name>A0A7D5T6G5_9EURY</name>
<dbReference type="GO" id="GO:0046872">
    <property type="term" value="F:metal ion binding"/>
    <property type="evidence" value="ECO:0007669"/>
    <property type="project" value="UniProtKB-KW"/>
</dbReference>
<dbReference type="PANTHER" id="PTHR33693:SF1">
    <property type="entry name" value="TYPE-4 URACIL-DNA GLYCOSYLASE"/>
    <property type="match status" value="1"/>
</dbReference>
<accession>A0A7D5T6G5</accession>
<evidence type="ECO:0000256" key="7">
    <source>
        <dbReference type="ARBA" id="ARBA00023204"/>
    </source>
</evidence>
<evidence type="ECO:0000256" key="6">
    <source>
        <dbReference type="ARBA" id="ARBA00023014"/>
    </source>
</evidence>
<dbReference type="OrthoDB" id="186208at2157"/>
<reference evidence="10 11" key="1">
    <citation type="submission" date="2020-07" db="EMBL/GenBank/DDBJ databases">
        <title>Halosimplex litoreum sp. nov. and Halosimplex rubrum sp. nov., isolated from different salt environments.</title>
        <authorList>
            <person name="Cui H."/>
        </authorList>
    </citation>
    <scope>NUCLEOTIDE SEQUENCE [LARGE SCALE GENOMIC DNA]</scope>
    <source>
        <strain evidence="10 11">R2</strain>
    </source>
</reference>
<gene>
    <name evidence="10" type="ORF">HZS54_17445</name>
</gene>
<dbReference type="GO" id="GO:0006281">
    <property type="term" value="P:DNA repair"/>
    <property type="evidence" value="ECO:0007669"/>
    <property type="project" value="UniProtKB-KW"/>
</dbReference>
<dbReference type="PANTHER" id="PTHR33693">
    <property type="entry name" value="TYPE-5 URACIL-DNA GLYCOSYLASE"/>
    <property type="match status" value="1"/>
</dbReference>
<dbReference type="KEGG" id="hpel:HZS54_17445"/>
<dbReference type="Proteomes" id="UP000509346">
    <property type="component" value="Chromosome"/>
</dbReference>
<evidence type="ECO:0000256" key="8">
    <source>
        <dbReference type="SAM" id="MobiDB-lite"/>
    </source>
</evidence>
<dbReference type="InterPro" id="IPR005122">
    <property type="entry name" value="Uracil-DNA_glycosylase-like"/>
</dbReference>
<keyword evidence="3" id="KW-0227">DNA damage</keyword>
<dbReference type="GeneID" id="56084412"/>
<evidence type="ECO:0000313" key="10">
    <source>
        <dbReference type="EMBL" id="QLH83308.1"/>
    </source>
</evidence>
<dbReference type="AlphaFoldDB" id="A0A7D5T6G5"/>
<dbReference type="RefSeq" id="WP_179918357.1">
    <property type="nucleotide sequence ID" value="NZ_CP058909.1"/>
</dbReference>
<dbReference type="SUPFAM" id="SSF52141">
    <property type="entry name" value="Uracil-DNA glycosylase-like"/>
    <property type="match status" value="1"/>
</dbReference>
<feature type="domain" description="Uracil-DNA glycosylase-like" evidence="9">
    <location>
        <begin position="33"/>
        <end position="192"/>
    </location>
</feature>
<evidence type="ECO:0000256" key="1">
    <source>
        <dbReference type="ARBA" id="ARBA00022485"/>
    </source>
</evidence>
<keyword evidence="4" id="KW-0378">Hydrolase</keyword>
<evidence type="ECO:0000256" key="2">
    <source>
        <dbReference type="ARBA" id="ARBA00022723"/>
    </source>
</evidence>